<keyword evidence="1" id="KW-0472">Membrane</keyword>
<feature type="transmembrane region" description="Helical" evidence="1">
    <location>
        <begin position="76"/>
        <end position="98"/>
    </location>
</feature>
<keyword evidence="3" id="KW-1185">Reference proteome</keyword>
<feature type="transmembrane region" description="Helical" evidence="1">
    <location>
        <begin position="44"/>
        <end position="64"/>
    </location>
</feature>
<dbReference type="RefSeq" id="WP_243921814.1">
    <property type="nucleotide sequence ID" value="NZ_JALHLG010000018.1"/>
</dbReference>
<evidence type="ECO:0000256" key="1">
    <source>
        <dbReference type="SAM" id="Phobius"/>
    </source>
</evidence>
<evidence type="ECO:0000313" key="3">
    <source>
        <dbReference type="Proteomes" id="UP001202281"/>
    </source>
</evidence>
<dbReference type="Proteomes" id="UP001202281">
    <property type="component" value="Unassembled WGS sequence"/>
</dbReference>
<comment type="caution">
    <text evidence="2">The sequence shown here is derived from an EMBL/GenBank/DDBJ whole genome shotgun (WGS) entry which is preliminary data.</text>
</comment>
<protein>
    <submittedName>
        <fullName evidence="2">Uncharacterized protein</fullName>
    </submittedName>
</protein>
<organism evidence="2 3">
    <name type="scientific">Novosphingobium beihaiensis</name>
    <dbReference type="NCBI Taxonomy" id="2930389"/>
    <lineage>
        <taxon>Bacteria</taxon>
        <taxon>Pseudomonadati</taxon>
        <taxon>Pseudomonadota</taxon>
        <taxon>Alphaproteobacteria</taxon>
        <taxon>Sphingomonadales</taxon>
        <taxon>Sphingomonadaceae</taxon>
        <taxon>Novosphingobium</taxon>
    </lineage>
</organism>
<dbReference type="EMBL" id="JALHLG010000018">
    <property type="protein sequence ID" value="MCJ2187784.1"/>
    <property type="molecule type" value="Genomic_DNA"/>
</dbReference>
<gene>
    <name evidence="2" type="ORF">MTR66_13265</name>
</gene>
<sequence length="129" mass="14420">MEFLFELLFQFLGELLLQFLVELFAEMGMHAMGQVFSRRPSPRLAVAGFTLWGIVAGAISLVVFPHSAIHNPALRLANLFLTPLLAGGGMLLLGRLRAKKGQDLVRLDRFGYAFLFAFTMALMRYNWAG</sequence>
<keyword evidence="1" id="KW-1133">Transmembrane helix</keyword>
<evidence type="ECO:0000313" key="2">
    <source>
        <dbReference type="EMBL" id="MCJ2187784.1"/>
    </source>
</evidence>
<proteinExistence type="predicted"/>
<accession>A0ABT0BSY9</accession>
<feature type="transmembrane region" description="Helical" evidence="1">
    <location>
        <begin position="15"/>
        <end position="32"/>
    </location>
</feature>
<name>A0ABT0BSY9_9SPHN</name>
<feature type="transmembrane region" description="Helical" evidence="1">
    <location>
        <begin position="110"/>
        <end position="127"/>
    </location>
</feature>
<keyword evidence="1" id="KW-0812">Transmembrane</keyword>
<reference evidence="2 3" key="1">
    <citation type="submission" date="2022-04" db="EMBL/GenBank/DDBJ databases">
        <title>Identification of a novel bacterium isolated from mangrove sediments.</title>
        <authorList>
            <person name="Pan X."/>
        </authorList>
    </citation>
    <scope>NUCLEOTIDE SEQUENCE [LARGE SCALE GENOMIC DNA]</scope>
    <source>
        <strain evidence="2 3">B2638</strain>
    </source>
</reference>